<protein>
    <submittedName>
        <fullName evidence="1">Uncharacterized protein</fullName>
    </submittedName>
</protein>
<dbReference type="AlphaFoldDB" id="D6RK97"/>
<evidence type="ECO:0000313" key="2">
    <source>
        <dbReference type="Proteomes" id="UP000001861"/>
    </source>
</evidence>
<dbReference type="HOGENOM" id="CLU_1635287_0_0_1"/>
<gene>
    <name evidence="1" type="ORF">CC1G_13790</name>
</gene>
<evidence type="ECO:0000313" key="1">
    <source>
        <dbReference type="EMBL" id="EFI28764.1"/>
    </source>
</evidence>
<reference evidence="1 2" key="1">
    <citation type="journal article" date="2010" name="Proc. Natl. Acad. Sci. U.S.A.">
        <title>Insights into evolution of multicellular fungi from the assembled chromosomes of the mushroom Coprinopsis cinerea (Coprinus cinereus).</title>
        <authorList>
            <person name="Stajich J.E."/>
            <person name="Wilke S.K."/>
            <person name="Ahren D."/>
            <person name="Au C.H."/>
            <person name="Birren B.W."/>
            <person name="Borodovsky M."/>
            <person name="Burns C."/>
            <person name="Canback B."/>
            <person name="Casselton L.A."/>
            <person name="Cheng C.K."/>
            <person name="Deng J."/>
            <person name="Dietrich F.S."/>
            <person name="Fargo D.C."/>
            <person name="Farman M.L."/>
            <person name="Gathman A.C."/>
            <person name="Goldberg J."/>
            <person name="Guigo R."/>
            <person name="Hoegger P.J."/>
            <person name="Hooker J.B."/>
            <person name="Huggins A."/>
            <person name="James T.Y."/>
            <person name="Kamada T."/>
            <person name="Kilaru S."/>
            <person name="Kodira C."/>
            <person name="Kues U."/>
            <person name="Kupfer D."/>
            <person name="Kwan H.S."/>
            <person name="Lomsadze A."/>
            <person name="Li W."/>
            <person name="Lilly W.W."/>
            <person name="Ma L.J."/>
            <person name="Mackey A.J."/>
            <person name="Manning G."/>
            <person name="Martin F."/>
            <person name="Muraguchi H."/>
            <person name="Natvig D.O."/>
            <person name="Palmerini H."/>
            <person name="Ramesh M.A."/>
            <person name="Rehmeyer C.J."/>
            <person name="Roe B.A."/>
            <person name="Shenoy N."/>
            <person name="Stanke M."/>
            <person name="Ter-Hovhannisyan V."/>
            <person name="Tunlid A."/>
            <person name="Velagapudi R."/>
            <person name="Vision T.J."/>
            <person name="Zeng Q."/>
            <person name="Zolan M.E."/>
            <person name="Pukkila P.J."/>
        </authorList>
    </citation>
    <scope>NUCLEOTIDE SEQUENCE [LARGE SCALE GENOMIC DNA]</scope>
    <source>
        <strain evidence="2">Okayama-7 / 130 / ATCC MYA-4618 / FGSC 9003</strain>
    </source>
</reference>
<name>D6RK97_COPC7</name>
<accession>D6RK97</accession>
<dbReference type="GeneID" id="6016359"/>
<dbReference type="InParanoid" id="D6RK97"/>
<comment type="caution">
    <text evidence="1">The sequence shown here is derived from an EMBL/GenBank/DDBJ whole genome shotgun (WGS) entry which is preliminary data.</text>
</comment>
<dbReference type="KEGG" id="cci:CC1G_13790"/>
<dbReference type="Proteomes" id="UP000001861">
    <property type="component" value="Unassembled WGS sequence"/>
</dbReference>
<dbReference type="VEuPathDB" id="FungiDB:CC1G_13790"/>
<organism evidence="1 2">
    <name type="scientific">Coprinopsis cinerea (strain Okayama-7 / 130 / ATCC MYA-4618 / FGSC 9003)</name>
    <name type="common">Inky cap fungus</name>
    <name type="synonym">Hormographiella aspergillata</name>
    <dbReference type="NCBI Taxonomy" id="240176"/>
    <lineage>
        <taxon>Eukaryota</taxon>
        <taxon>Fungi</taxon>
        <taxon>Dikarya</taxon>
        <taxon>Basidiomycota</taxon>
        <taxon>Agaricomycotina</taxon>
        <taxon>Agaricomycetes</taxon>
        <taxon>Agaricomycetidae</taxon>
        <taxon>Agaricales</taxon>
        <taxon>Agaricineae</taxon>
        <taxon>Psathyrellaceae</taxon>
        <taxon>Coprinopsis</taxon>
    </lineage>
</organism>
<dbReference type="RefSeq" id="XP_002912258.1">
    <property type="nucleotide sequence ID" value="XM_002912212.1"/>
</dbReference>
<dbReference type="EMBL" id="AACS02000001">
    <property type="protein sequence ID" value="EFI28764.1"/>
    <property type="molecule type" value="Genomic_DNA"/>
</dbReference>
<sequence length="162" mass="17859">MTPPTCKGINTRFAPHTHLKSPIFEATITSMTDQAAQITSDIIRNLDRLLVVTSLLPGTAEGIALSRSELASLREASAVCPDRDLLEQFLDLRVEMAKQVRDFEKAQADQLLVILELSTLIKLQIQTKHGYVGLGEASSNAPPSVTESSAVVQNFKRRFHME</sequence>
<proteinExistence type="predicted"/>
<keyword evidence="2" id="KW-1185">Reference proteome</keyword>